<dbReference type="Gene3D" id="3.10.20.90">
    <property type="entry name" value="Phosphatidylinositol 3-kinase Catalytic Subunit, Chain A, domain 1"/>
    <property type="match status" value="1"/>
</dbReference>
<dbReference type="InterPro" id="IPR015940">
    <property type="entry name" value="UBA"/>
</dbReference>
<protein>
    <recommendedName>
        <fullName evidence="13">UBX domain-containing protein</fullName>
    </recommendedName>
</protein>
<proteinExistence type="predicted"/>
<dbReference type="PANTHER" id="PTHR46340">
    <property type="entry name" value="UBX DOMAIN-CONTAINING PROTEIN 1"/>
    <property type="match status" value="1"/>
</dbReference>
<dbReference type="InterPro" id="IPR013087">
    <property type="entry name" value="Znf_C2H2_type"/>
</dbReference>
<comment type="subcellular location">
    <subcellularLocation>
        <location evidence="1">Cytoplasm</location>
    </subcellularLocation>
</comment>
<dbReference type="GO" id="GO:1903094">
    <property type="term" value="P:negative regulation of protein K48-linked deubiquitination"/>
    <property type="evidence" value="ECO:0007669"/>
    <property type="project" value="TreeGrafter"/>
</dbReference>
<evidence type="ECO:0000313" key="11">
    <source>
        <dbReference type="Proteomes" id="UP000317494"/>
    </source>
</evidence>
<dbReference type="SUPFAM" id="SSF46934">
    <property type="entry name" value="UBA-like"/>
    <property type="match status" value="1"/>
</dbReference>
<keyword evidence="2" id="KW-0963">Cytoplasm</keyword>
<dbReference type="GO" id="GO:0036435">
    <property type="term" value="F:K48-linked polyubiquitin modification-dependent protein binding"/>
    <property type="evidence" value="ECO:0007669"/>
    <property type="project" value="TreeGrafter"/>
</dbReference>
<evidence type="ECO:0000256" key="4">
    <source>
        <dbReference type="PROSITE-ProRule" id="PRU00042"/>
    </source>
</evidence>
<dbReference type="VEuPathDB" id="FungiDB:SeMB42_g03461"/>
<dbReference type="SMART" id="SM00166">
    <property type="entry name" value="UBX"/>
    <property type="match status" value="1"/>
</dbReference>
<dbReference type="InterPro" id="IPR009060">
    <property type="entry name" value="UBA-like_sf"/>
</dbReference>
<evidence type="ECO:0000313" key="12">
    <source>
        <dbReference type="Proteomes" id="UP000320475"/>
    </source>
</evidence>
<dbReference type="AlphaFoldDB" id="A0A507D6E3"/>
<organism evidence="9 11">
    <name type="scientific">Synchytrium endobioticum</name>
    <dbReference type="NCBI Taxonomy" id="286115"/>
    <lineage>
        <taxon>Eukaryota</taxon>
        <taxon>Fungi</taxon>
        <taxon>Fungi incertae sedis</taxon>
        <taxon>Chytridiomycota</taxon>
        <taxon>Chytridiomycota incertae sedis</taxon>
        <taxon>Chytridiomycetes</taxon>
        <taxon>Synchytriales</taxon>
        <taxon>Synchytriaceae</taxon>
        <taxon>Synchytrium</taxon>
    </lineage>
</organism>
<feature type="domain" description="C2H2-type" evidence="8">
    <location>
        <begin position="84"/>
        <end position="113"/>
    </location>
</feature>
<name>A0A507D6E3_9FUNG</name>
<dbReference type="Proteomes" id="UP000320475">
    <property type="component" value="Unassembled WGS sequence"/>
</dbReference>
<dbReference type="CDD" id="cd01767">
    <property type="entry name" value="UBX"/>
    <property type="match status" value="1"/>
</dbReference>
<dbReference type="InterPro" id="IPR029071">
    <property type="entry name" value="Ubiquitin-like_domsf"/>
</dbReference>
<feature type="domain" description="UBA" evidence="6">
    <location>
        <begin position="6"/>
        <end position="40"/>
    </location>
</feature>
<dbReference type="OrthoDB" id="10254930at2759"/>
<evidence type="ECO:0000259" key="6">
    <source>
        <dbReference type="PROSITE" id="PS50030"/>
    </source>
</evidence>
<dbReference type="STRING" id="286115.A0A507D6E3"/>
<dbReference type="Pfam" id="PF00789">
    <property type="entry name" value="UBX"/>
    <property type="match status" value="1"/>
</dbReference>
<comment type="caution">
    <text evidence="9">The sequence shown here is derived from an EMBL/GenBank/DDBJ whole genome shotgun (WGS) entry which is preliminary data.</text>
</comment>
<dbReference type="Pfam" id="PF22562">
    <property type="entry name" value="UBA_7"/>
    <property type="match status" value="1"/>
</dbReference>
<evidence type="ECO:0000256" key="5">
    <source>
        <dbReference type="SAM" id="MobiDB-lite"/>
    </source>
</evidence>
<dbReference type="Gene3D" id="1.10.8.10">
    <property type="entry name" value="DNA helicase RuvA subunit, C-terminal domain"/>
    <property type="match status" value="1"/>
</dbReference>
<evidence type="ECO:0000259" key="8">
    <source>
        <dbReference type="PROSITE" id="PS50157"/>
    </source>
</evidence>
<feature type="compositionally biased region" description="Polar residues" evidence="5">
    <location>
        <begin position="49"/>
        <end position="61"/>
    </location>
</feature>
<dbReference type="GO" id="GO:0005737">
    <property type="term" value="C:cytoplasm"/>
    <property type="evidence" value="ECO:0007669"/>
    <property type="project" value="UniProtKB-SubCell"/>
</dbReference>
<dbReference type="PROSITE" id="PS50157">
    <property type="entry name" value="ZINC_FINGER_C2H2_2"/>
    <property type="match status" value="1"/>
</dbReference>
<gene>
    <name evidence="10" type="ORF">SeLEV6574_g02490</name>
    <name evidence="9" type="ORF">SeMB42_g03461</name>
</gene>
<dbReference type="InterPro" id="IPR057766">
    <property type="entry name" value="Znf-C2H2_OTU1-like_C"/>
</dbReference>
<keyword evidence="4" id="KW-0479">Metal-binding</keyword>
<dbReference type="Pfam" id="PF24560">
    <property type="entry name" value="zf-C2H2_OTU1_C"/>
    <property type="match status" value="1"/>
</dbReference>
<evidence type="ECO:0000313" key="9">
    <source>
        <dbReference type="EMBL" id="TPX47092.1"/>
    </source>
</evidence>
<dbReference type="GO" id="GO:0005634">
    <property type="term" value="C:nucleus"/>
    <property type="evidence" value="ECO:0007669"/>
    <property type="project" value="TreeGrafter"/>
</dbReference>
<evidence type="ECO:0000256" key="3">
    <source>
        <dbReference type="ARBA" id="ARBA00023054"/>
    </source>
</evidence>
<keyword evidence="11" id="KW-1185">Reference proteome</keyword>
<reference evidence="11 12" key="1">
    <citation type="journal article" date="2019" name="Sci. Rep.">
        <title>Comparative genomics of chytrid fungi reveal insights into the obligate biotrophic and pathogenic lifestyle of Synchytrium endobioticum.</title>
        <authorList>
            <person name="van de Vossenberg B.T.L.H."/>
            <person name="Warris S."/>
            <person name="Nguyen H.D.T."/>
            <person name="van Gent-Pelzer M.P.E."/>
            <person name="Joly D.L."/>
            <person name="van de Geest H.C."/>
            <person name="Bonants P.J.M."/>
            <person name="Smith D.S."/>
            <person name="Levesque C.A."/>
            <person name="van der Lee T.A.J."/>
        </authorList>
    </citation>
    <scope>NUCLEOTIDE SEQUENCE [LARGE SCALE GENOMIC DNA]</scope>
    <source>
        <strain evidence="10 12">LEV6574</strain>
        <strain evidence="9 11">MB42</strain>
    </source>
</reference>
<feature type="region of interest" description="Disordered" evidence="5">
    <location>
        <begin position="39"/>
        <end position="81"/>
    </location>
</feature>
<feature type="region of interest" description="Disordered" evidence="5">
    <location>
        <begin position="203"/>
        <end position="222"/>
    </location>
</feature>
<dbReference type="InterPro" id="IPR001012">
    <property type="entry name" value="UBX_dom"/>
</dbReference>
<dbReference type="EMBL" id="QEAN01000123">
    <property type="protein sequence ID" value="TPX47092.1"/>
    <property type="molecule type" value="Genomic_DNA"/>
</dbReference>
<keyword evidence="4" id="KW-0862">Zinc</keyword>
<evidence type="ECO:0000313" key="10">
    <source>
        <dbReference type="EMBL" id="TPX47729.1"/>
    </source>
</evidence>
<accession>A0A507D6E3</accession>
<dbReference type="GO" id="GO:0031397">
    <property type="term" value="P:negative regulation of protein ubiquitination"/>
    <property type="evidence" value="ECO:0007669"/>
    <property type="project" value="TreeGrafter"/>
</dbReference>
<dbReference type="PROSITE" id="PS50033">
    <property type="entry name" value="UBX"/>
    <property type="match status" value="1"/>
</dbReference>
<keyword evidence="3" id="KW-0175">Coiled coil</keyword>
<dbReference type="PANTHER" id="PTHR46340:SF1">
    <property type="entry name" value="UBX DOMAIN-CONTAINING PROTEIN 1"/>
    <property type="match status" value="1"/>
</dbReference>
<dbReference type="GO" id="GO:0008270">
    <property type="term" value="F:zinc ion binding"/>
    <property type="evidence" value="ECO:0007669"/>
    <property type="project" value="UniProtKB-KW"/>
</dbReference>
<evidence type="ECO:0008006" key="13">
    <source>
        <dbReference type="Google" id="ProtNLM"/>
    </source>
</evidence>
<dbReference type="EMBL" id="QEAM01000070">
    <property type="protein sequence ID" value="TPX47729.1"/>
    <property type="molecule type" value="Genomic_DNA"/>
</dbReference>
<sequence>MPSDRQQLLEMGFAEAKVDKALKATHDAGLQPAMEWLFEHTEDPDTEMTDATPNNEGSASADTKKDDEEDEGEVTAAQATAQSLKCDDCGKMFRDSSRAQLHAAKSGHVNFSESTEALKPLTDEEKKAKLADLQARLVAKREAKRQAEIEETKLKEKVRRASAKEIEASREKFKELEMKRALSEKERERKDELAAKAKIKAQIEQDKLDRQRQREAAKSGGAPAPVYAAAAPAKPAAVAAPSGNYATARIQIRPSNGPPLVQIFQATDKLSDVYAFVASQRPGEVFKLVQTFPRKVLEGAEMGKTLKELSLVPSAALAIQ</sequence>
<dbReference type="GO" id="GO:0032435">
    <property type="term" value="P:negative regulation of proteasomal ubiquitin-dependent protein catabolic process"/>
    <property type="evidence" value="ECO:0007669"/>
    <property type="project" value="TreeGrafter"/>
</dbReference>
<dbReference type="Proteomes" id="UP000317494">
    <property type="component" value="Unassembled WGS sequence"/>
</dbReference>
<dbReference type="PROSITE" id="PS00028">
    <property type="entry name" value="ZINC_FINGER_C2H2_1"/>
    <property type="match status" value="1"/>
</dbReference>
<dbReference type="SUPFAM" id="SSF54236">
    <property type="entry name" value="Ubiquitin-like"/>
    <property type="match status" value="1"/>
</dbReference>
<evidence type="ECO:0000259" key="7">
    <source>
        <dbReference type="PROSITE" id="PS50033"/>
    </source>
</evidence>
<feature type="compositionally biased region" description="Basic and acidic residues" evidence="5">
    <location>
        <begin position="203"/>
        <end position="217"/>
    </location>
</feature>
<evidence type="ECO:0000256" key="1">
    <source>
        <dbReference type="ARBA" id="ARBA00004496"/>
    </source>
</evidence>
<evidence type="ECO:0000256" key="2">
    <source>
        <dbReference type="ARBA" id="ARBA00022490"/>
    </source>
</evidence>
<feature type="domain" description="UBX" evidence="7">
    <location>
        <begin position="243"/>
        <end position="319"/>
    </location>
</feature>
<keyword evidence="4" id="KW-0863">Zinc-finger</keyword>
<dbReference type="PROSITE" id="PS50030">
    <property type="entry name" value="UBA"/>
    <property type="match status" value="1"/>
</dbReference>